<dbReference type="GO" id="GO:0006515">
    <property type="term" value="P:protein quality control for misfolded or incompletely synthesized proteins"/>
    <property type="evidence" value="ECO:0007669"/>
    <property type="project" value="TreeGrafter"/>
</dbReference>
<dbReference type="InterPro" id="IPR018215">
    <property type="entry name" value="ClpP_Ser_AS"/>
</dbReference>
<dbReference type="CDD" id="cd07017">
    <property type="entry name" value="S14_ClpP_2"/>
    <property type="match status" value="1"/>
</dbReference>
<evidence type="ECO:0000256" key="3">
    <source>
        <dbReference type="ARBA" id="ARBA00022801"/>
    </source>
</evidence>
<comment type="similarity">
    <text evidence="1 8">Belongs to the peptidase S14 family.</text>
</comment>
<evidence type="ECO:0000256" key="5">
    <source>
        <dbReference type="PROSITE-ProRule" id="PRU10085"/>
    </source>
</evidence>
<evidence type="ECO:0000313" key="10">
    <source>
        <dbReference type="EMBL" id="GBG34682.1"/>
    </source>
</evidence>
<dbReference type="OrthoDB" id="2017408at2759"/>
<dbReference type="NCBIfam" id="NF009205">
    <property type="entry name" value="PRK12553.1"/>
    <property type="match status" value="1"/>
</dbReference>
<protein>
    <recommendedName>
        <fullName evidence="8">ATP-dependent Clp protease proteolytic subunit</fullName>
        <ecNumber evidence="7">3.4.21.92</ecNumber>
    </recommendedName>
</protein>
<dbReference type="PROSITE" id="PS00381">
    <property type="entry name" value="CLP_PROTEASE_SER"/>
    <property type="match status" value="1"/>
</dbReference>
<dbReference type="PRINTS" id="PR00127">
    <property type="entry name" value="CLPPROTEASEP"/>
</dbReference>
<keyword evidence="2 7" id="KW-0645">Protease</keyword>
<evidence type="ECO:0000256" key="9">
    <source>
        <dbReference type="SAM" id="MobiDB-lite"/>
    </source>
</evidence>
<dbReference type="PANTHER" id="PTHR10381:SF11">
    <property type="entry name" value="ATP-DEPENDENT CLP PROTEASE PROTEOLYTIC SUBUNIT, MITOCHONDRIAL"/>
    <property type="match status" value="1"/>
</dbReference>
<evidence type="ECO:0000313" key="11">
    <source>
        <dbReference type="Proteomes" id="UP000241890"/>
    </source>
</evidence>
<proteinExistence type="inferred from homology"/>
<dbReference type="InterPro" id="IPR033135">
    <property type="entry name" value="ClpP_His_AS"/>
</dbReference>
<evidence type="ECO:0000256" key="4">
    <source>
        <dbReference type="ARBA" id="ARBA00022825"/>
    </source>
</evidence>
<dbReference type="InterPro" id="IPR023562">
    <property type="entry name" value="ClpP/TepA"/>
</dbReference>
<dbReference type="GO" id="GO:0004252">
    <property type="term" value="F:serine-type endopeptidase activity"/>
    <property type="evidence" value="ECO:0007669"/>
    <property type="project" value="UniProtKB-EC"/>
</dbReference>
<dbReference type="GO" id="GO:0009368">
    <property type="term" value="C:endopeptidase Clp complex"/>
    <property type="evidence" value="ECO:0007669"/>
    <property type="project" value="TreeGrafter"/>
</dbReference>
<comment type="caution">
    <text evidence="10">The sequence shown here is derived from an EMBL/GenBank/DDBJ whole genome shotgun (WGS) entry which is preliminary data.</text>
</comment>
<evidence type="ECO:0000256" key="6">
    <source>
        <dbReference type="PROSITE-ProRule" id="PRU10086"/>
    </source>
</evidence>
<dbReference type="Proteomes" id="UP000241890">
    <property type="component" value="Unassembled WGS sequence"/>
</dbReference>
<dbReference type="EMBL" id="BEYU01000209">
    <property type="protein sequence ID" value="GBG34682.1"/>
    <property type="molecule type" value="Genomic_DNA"/>
</dbReference>
<feature type="active site" evidence="5">
    <location>
        <position position="177"/>
    </location>
</feature>
<dbReference type="AlphaFoldDB" id="A0A2R5GUZ6"/>
<organism evidence="10 11">
    <name type="scientific">Hondaea fermentalgiana</name>
    <dbReference type="NCBI Taxonomy" id="2315210"/>
    <lineage>
        <taxon>Eukaryota</taxon>
        <taxon>Sar</taxon>
        <taxon>Stramenopiles</taxon>
        <taxon>Bigyra</taxon>
        <taxon>Labyrinthulomycetes</taxon>
        <taxon>Thraustochytrida</taxon>
        <taxon>Thraustochytriidae</taxon>
        <taxon>Hondaea</taxon>
    </lineage>
</organism>
<gene>
    <name evidence="10" type="ORF">FCC1311_109042</name>
</gene>
<dbReference type="PANTHER" id="PTHR10381">
    <property type="entry name" value="ATP-DEPENDENT CLP PROTEASE PROTEOLYTIC SUBUNIT"/>
    <property type="match status" value="1"/>
</dbReference>
<dbReference type="EC" id="3.4.21.92" evidence="7"/>
<feature type="active site" evidence="6">
    <location>
        <position position="202"/>
    </location>
</feature>
<dbReference type="InParanoid" id="A0A2R5GUZ6"/>
<evidence type="ECO:0000256" key="1">
    <source>
        <dbReference type="ARBA" id="ARBA00007039"/>
    </source>
</evidence>
<sequence length="283" mass="30273">MVKKLGRGPRGEAEPEQDEHVPGDGEDADDDDAAADDDDAVACGGKHDEASWGGSAPTMSGFGGLDGGASGAGADPWTMSTLVPMVVEQTHRGERAYDIYSRLLKERIVFLQGPVNDTMSAAICAQLLFLEADHPEKPIQMYINSPGGSVTAGLAIYDTMQYVNCDIHTLCMGQASSMGSLLLASGTEGQRRSLPNSRIMIHQPSGGAQGMASDIAIHAEEIIKLRQRLAEIYARHTGQPVATIMKTLDRDYFMSPTAAAKFGIIDDVIEKRMNYGKDKPASD</sequence>
<dbReference type="InterPro" id="IPR029045">
    <property type="entry name" value="ClpP/crotonase-like_dom_sf"/>
</dbReference>
<dbReference type="GO" id="GO:0051117">
    <property type="term" value="F:ATPase binding"/>
    <property type="evidence" value="ECO:0007669"/>
    <property type="project" value="TreeGrafter"/>
</dbReference>
<dbReference type="InterPro" id="IPR001907">
    <property type="entry name" value="ClpP"/>
</dbReference>
<keyword evidence="11" id="KW-1185">Reference proteome</keyword>
<dbReference type="GO" id="GO:0004176">
    <property type="term" value="F:ATP-dependent peptidase activity"/>
    <property type="evidence" value="ECO:0007669"/>
    <property type="project" value="InterPro"/>
</dbReference>
<dbReference type="FunCoup" id="A0A2R5GUZ6">
    <property type="interactions" value="205"/>
</dbReference>
<evidence type="ECO:0000256" key="7">
    <source>
        <dbReference type="RuleBase" id="RU000549"/>
    </source>
</evidence>
<feature type="compositionally biased region" description="Basic and acidic residues" evidence="9">
    <location>
        <begin position="9"/>
        <end position="23"/>
    </location>
</feature>
<dbReference type="NCBIfam" id="NF001368">
    <property type="entry name" value="PRK00277.1"/>
    <property type="match status" value="1"/>
</dbReference>
<reference evidence="10 11" key="1">
    <citation type="submission" date="2017-12" db="EMBL/GenBank/DDBJ databases">
        <title>Sequencing, de novo assembly and annotation of complete genome of a new Thraustochytrid species, strain FCC1311.</title>
        <authorList>
            <person name="Sedici K."/>
            <person name="Godart F."/>
            <person name="Aiese Cigliano R."/>
            <person name="Sanseverino W."/>
            <person name="Barakat M."/>
            <person name="Ortet P."/>
            <person name="Marechal E."/>
            <person name="Cagnac O."/>
            <person name="Amato A."/>
        </authorList>
    </citation>
    <scope>NUCLEOTIDE SEQUENCE [LARGE SCALE GENOMIC DNA]</scope>
</reference>
<name>A0A2R5GUZ6_9STRA</name>
<feature type="region of interest" description="Disordered" evidence="9">
    <location>
        <begin position="1"/>
        <end position="55"/>
    </location>
</feature>
<keyword evidence="4 7" id="KW-0720">Serine protease</keyword>
<evidence type="ECO:0000256" key="8">
    <source>
        <dbReference type="RuleBase" id="RU003567"/>
    </source>
</evidence>
<dbReference type="Gene3D" id="3.90.226.10">
    <property type="entry name" value="2-enoyl-CoA Hydratase, Chain A, domain 1"/>
    <property type="match status" value="1"/>
</dbReference>
<keyword evidence="3 7" id="KW-0378">Hydrolase</keyword>
<dbReference type="FunFam" id="3.90.226.10:FF:000001">
    <property type="entry name" value="ATP-dependent Clp protease proteolytic subunit"/>
    <property type="match status" value="1"/>
</dbReference>
<dbReference type="HAMAP" id="MF_00444">
    <property type="entry name" value="ClpP"/>
    <property type="match status" value="1"/>
</dbReference>
<dbReference type="Pfam" id="PF00574">
    <property type="entry name" value="CLP_protease"/>
    <property type="match status" value="1"/>
</dbReference>
<evidence type="ECO:0000256" key="2">
    <source>
        <dbReference type="ARBA" id="ARBA00022670"/>
    </source>
</evidence>
<dbReference type="PROSITE" id="PS00382">
    <property type="entry name" value="CLP_PROTEASE_HIS"/>
    <property type="match status" value="1"/>
</dbReference>
<dbReference type="SUPFAM" id="SSF52096">
    <property type="entry name" value="ClpP/crotonase"/>
    <property type="match status" value="1"/>
</dbReference>
<accession>A0A2R5GUZ6</accession>
<feature type="compositionally biased region" description="Acidic residues" evidence="9">
    <location>
        <begin position="24"/>
        <end position="40"/>
    </location>
</feature>